<dbReference type="Proteomes" id="UP000053831">
    <property type="component" value="Unassembled WGS sequence"/>
</dbReference>
<evidence type="ECO:0000256" key="2">
    <source>
        <dbReference type="SAM" id="Phobius"/>
    </source>
</evidence>
<feature type="compositionally biased region" description="Basic residues" evidence="1">
    <location>
        <begin position="1"/>
        <end position="12"/>
    </location>
</feature>
<dbReference type="EMBL" id="LGSR01000022">
    <property type="protein sequence ID" value="KOS17510.1"/>
    <property type="molecule type" value="Genomic_DNA"/>
</dbReference>
<feature type="transmembrane region" description="Helical" evidence="2">
    <location>
        <begin position="66"/>
        <end position="85"/>
    </location>
</feature>
<feature type="transmembrane region" description="Helical" evidence="2">
    <location>
        <begin position="118"/>
        <end position="142"/>
    </location>
</feature>
<keyword evidence="2" id="KW-0812">Transmembrane</keyword>
<organism evidence="3 4">
    <name type="scientific">Escovopsis weberi</name>
    <dbReference type="NCBI Taxonomy" id="150374"/>
    <lineage>
        <taxon>Eukaryota</taxon>
        <taxon>Fungi</taxon>
        <taxon>Dikarya</taxon>
        <taxon>Ascomycota</taxon>
        <taxon>Pezizomycotina</taxon>
        <taxon>Sordariomycetes</taxon>
        <taxon>Hypocreomycetidae</taxon>
        <taxon>Hypocreales</taxon>
        <taxon>Hypocreaceae</taxon>
        <taxon>Escovopsis</taxon>
    </lineage>
</organism>
<gene>
    <name evidence="3" type="ORF">ESCO_002621</name>
</gene>
<dbReference type="OrthoDB" id="5421757at2759"/>
<dbReference type="STRING" id="150374.A0A0M8N0M6"/>
<proteinExistence type="predicted"/>
<keyword evidence="2" id="KW-0472">Membrane</keyword>
<feature type="compositionally biased region" description="Low complexity" evidence="1">
    <location>
        <begin position="13"/>
        <end position="26"/>
    </location>
</feature>
<evidence type="ECO:0000313" key="4">
    <source>
        <dbReference type="Proteomes" id="UP000053831"/>
    </source>
</evidence>
<comment type="caution">
    <text evidence="3">The sequence shown here is derived from an EMBL/GenBank/DDBJ whole genome shotgun (WGS) entry which is preliminary data.</text>
</comment>
<keyword evidence="4" id="KW-1185">Reference proteome</keyword>
<dbReference type="AlphaFoldDB" id="A0A0M8N0M6"/>
<accession>A0A0M8N0M6</accession>
<evidence type="ECO:0000256" key="1">
    <source>
        <dbReference type="SAM" id="MobiDB-lite"/>
    </source>
</evidence>
<sequence>MAPAKRQGKQKPKSSSSSASSGQDGSPPAPFKQPPDVLAPFIERLDEKHVYITHIDSKPASFKRKIFLVPVAMNVAVVIAFVWRMRAIFPWYWRLAMTGFGEVNELSFTPSESTWAELLWVIWTRGMVMFIDLMLFIFVWPWPVEFAFGRTRGNPMLWRWSVGFRDKEIYVRRSRDWDRELKDIFRDPGSGKILLGLVRQATSPILQEQKTGYLLMDGKWDLDWQGMVDAHAMVTRKEVALEAFKNVVLVFHQDHGWLCCDLRGGGSAVEDEKRRQVFAFRDALTALGKENLFYRWVEIVQYESTQPGGFGPEKQEAAAKKIRELFEEHKVDFDDLWKETMEQDT</sequence>
<feature type="region of interest" description="Disordered" evidence="1">
    <location>
        <begin position="1"/>
        <end position="31"/>
    </location>
</feature>
<keyword evidence="2" id="KW-1133">Transmembrane helix</keyword>
<evidence type="ECO:0000313" key="3">
    <source>
        <dbReference type="EMBL" id="KOS17510.1"/>
    </source>
</evidence>
<reference evidence="3 4" key="1">
    <citation type="submission" date="2015-07" db="EMBL/GenBank/DDBJ databases">
        <title>The genome of the fungus Escovopsis weberi, a specialized disease agent of ant agriculture.</title>
        <authorList>
            <person name="de Man T.J."/>
            <person name="Stajich J.E."/>
            <person name="Kubicek C.P."/>
            <person name="Chenthamara K."/>
            <person name="Atanasova L."/>
            <person name="Druzhinina I.S."/>
            <person name="Birnbaum S."/>
            <person name="Barribeau S.M."/>
            <person name="Teiling C."/>
            <person name="Suen G."/>
            <person name="Currie C."/>
            <person name="Gerardo N.M."/>
        </authorList>
    </citation>
    <scope>NUCLEOTIDE SEQUENCE [LARGE SCALE GENOMIC DNA]</scope>
</reference>
<name>A0A0M8N0M6_ESCWE</name>
<protein>
    <submittedName>
        <fullName evidence="3">Uncharacterized protein</fullName>
    </submittedName>
</protein>